<protein>
    <submittedName>
        <fullName evidence="6">HlyC/CorC family transporter</fullName>
    </submittedName>
</protein>
<keyword evidence="2 3" id="KW-0812">Transmembrane</keyword>
<dbReference type="PANTHER" id="PTHR12064:SF94">
    <property type="entry name" value="UNEXTENDED PROTEIN"/>
    <property type="match status" value="1"/>
</dbReference>
<name>A0ABS6S3R0_9BACT</name>
<dbReference type="EMBL" id="JABXWD010000611">
    <property type="protein sequence ID" value="MBV6343471.1"/>
    <property type="molecule type" value="Genomic_DNA"/>
</dbReference>
<dbReference type="Proteomes" id="UP001196980">
    <property type="component" value="Unassembled WGS sequence"/>
</dbReference>
<dbReference type="InterPro" id="IPR045095">
    <property type="entry name" value="ACDP"/>
</dbReference>
<feature type="domain" description="CBS" evidence="4">
    <location>
        <begin position="254"/>
        <end position="313"/>
    </location>
</feature>
<dbReference type="InterPro" id="IPR000644">
    <property type="entry name" value="CBS_dom"/>
</dbReference>
<keyword evidence="1" id="KW-0129">CBS domain</keyword>
<dbReference type="PROSITE" id="PS51846">
    <property type="entry name" value="CNNM"/>
    <property type="match status" value="1"/>
</dbReference>
<dbReference type="Pfam" id="PF00571">
    <property type="entry name" value="CBS"/>
    <property type="match status" value="1"/>
</dbReference>
<evidence type="ECO:0000259" key="5">
    <source>
        <dbReference type="PROSITE" id="PS51846"/>
    </source>
</evidence>
<feature type="transmembrane region" description="Helical" evidence="3">
    <location>
        <begin position="106"/>
        <end position="129"/>
    </location>
</feature>
<accession>A0ABS6S3R0</accession>
<sequence>MVYIVIVLLLLLSASFSGLTIGVMGLNVTELQRKVNLGDRDARRIYPVRKRGNQLLCTLLLGNVAVNSTLSIFLGTIVSGVSAGAVSTSLIVLFGEIVPMAIFSRYALKIGARAIWLVKIFLFVLYPIAYPLSRLLDMTLGAEMPTVWSKQELQEIIKFHEDRPESSVDANEERIILGALSYSDKIAADIMTPRSVLFSLEVNATLDNKTLSEVKANGFTRIPVYRDKPDNIIGLLYAKDLIAVEPGSSVSDVYRHDKVLIIPETKKLGTLMNELLQSRNHLAIVYDEYGMLVGIVTLEDIVEEIMKVEIVDEADNIVDLRLEAGKRAQKYLHKQLQTMELTDYTAQQGNRHP</sequence>
<evidence type="ECO:0000313" key="6">
    <source>
        <dbReference type="EMBL" id="MBV6343471.1"/>
    </source>
</evidence>
<dbReference type="PANTHER" id="PTHR12064">
    <property type="entry name" value="METAL TRANSPORTER CNNM"/>
    <property type="match status" value="1"/>
</dbReference>
<proteinExistence type="predicted"/>
<feature type="domain" description="CNNM transmembrane" evidence="5">
    <location>
        <begin position="1"/>
        <end position="173"/>
    </location>
</feature>
<dbReference type="InterPro" id="IPR002550">
    <property type="entry name" value="CNNM"/>
</dbReference>
<keyword evidence="7" id="KW-1185">Reference proteome</keyword>
<evidence type="ECO:0000256" key="2">
    <source>
        <dbReference type="PROSITE-ProRule" id="PRU01193"/>
    </source>
</evidence>
<dbReference type="RefSeq" id="WP_218254088.1">
    <property type="nucleotide sequence ID" value="NZ_JABXWD010000611.1"/>
</dbReference>
<evidence type="ECO:0000256" key="1">
    <source>
        <dbReference type="PROSITE-ProRule" id="PRU00703"/>
    </source>
</evidence>
<dbReference type="Pfam" id="PF01595">
    <property type="entry name" value="CNNM"/>
    <property type="match status" value="1"/>
</dbReference>
<dbReference type="PROSITE" id="PS51371">
    <property type="entry name" value="CBS"/>
    <property type="match status" value="1"/>
</dbReference>
<dbReference type="CDD" id="cd04590">
    <property type="entry name" value="CBS_pair_CorC_HlyC_assoc"/>
    <property type="match status" value="1"/>
</dbReference>
<dbReference type="InterPro" id="IPR044751">
    <property type="entry name" value="Ion_transp-like_CBS"/>
</dbReference>
<comment type="caution">
    <text evidence="6">The sequence shown here is derived from an EMBL/GenBank/DDBJ whole genome shotgun (WGS) entry which is preliminary data.</text>
</comment>
<gene>
    <name evidence="6" type="ORF">HWQ67_18010</name>
</gene>
<reference evidence="6 7" key="1">
    <citation type="journal article" date="2020" name="J Geophys Res Biogeosci">
        <title>Magnetotaxis as an Adaptation to Enable Bacterial Shuttling of Microbial Sulfur and Sulfur Cycling Across Aquatic Oxic#Anoxic Interfaces.</title>
        <authorList>
            <person name="Li J."/>
            <person name="Liu P."/>
            <person name="Wang J."/>
            <person name="Roberts A.P."/>
            <person name="Pan Y."/>
        </authorList>
    </citation>
    <scope>NUCLEOTIDE SEQUENCE [LARGE SCALE GENOMIC DNA]</scope>
    <source>
        <strain evidence="6 7">MYR-1_YQ</strain>
    </source>
</reference>
<keyword evidence="2 3" id="KW-1133">Transmembrane helix</keyword>
<evidence type="ECO:0000256" key="3">
    <source>
        <dbReference type="SAM" id="Phobius"/>
    </source>
</evidence>
<evidence type="ECO:0000313" key="7">
    <source>
        <dbReference type="Proteomes" id="UP001196980"/>
    </source>
</evidence>
<organism evidence="6 7">
    <name type="scientific">Candidatus Magnetobacterium casense</name>
    <dbReference type="NCBI Taxonomy" id="1455061"/>
    <lineage>
        <taxon>Bacteria</taxon>
        <taxon>Pseudomonadati</taxon>
        <taxon>Nitrospirota</taxon>
        <taxon>Thermodesulfovibrionia</taxon>
        <taxon>Thermodesulfovibrionales</taxon>
        <taxon>Candidatus Magnetobacteriaceae</taxon>
        <taxon>Candidatus Magnetobacterium</taxon>
    </lineage>
</organism>
<evidence type="ECO:0000259" key="4">
    <source>
        <dbReference type="PROSITE" id="PS51371"/>
    </source>
</evidence>
<feature type="transmembrane region" description="Helical" evidence="3">
    <location>
        <begin position="70"/>
        <end position="94"/>
    </location>
</feature>
<keyword evidence="2 3" id="KW-0472">Membrane</keyword>